<keyword evidence="1" id="KW-0812">Transmembrane</keyword>
<dbReference type="OrthoDB" id="9897380at2"/>
<keyword evidence="1" id="KW-0472">Membrane</keyword>
<keyword evidence="1" id="KW-1133">Transmembrane helix</keyword>
<sequence>MTKSQAFGMLIVIAICIYTVNYGRWLQQRGYTGAAWSSYLLAAVAFLAPLVYIWMRAMRD</sequence>
<proteinExistence type="predicted"/>
<protein>
    <submittedName>
        <fullName evidence="2">Uncharacterized protein</fullName>
    </submittedName>
</protein>
<gene>
    <name evidence="2" type="ORF">GTO89_13050</name>
</gene>
<accession>A0A845LH99</accession>
<reference evidence="2 3" key="1">
    <citation type="submission" date="2020-01" db="EMBL/GenBank/DDBJ databases">
        <title>Whole genome sequence of Heliobacterium gestii DSM 11169.</title>
        <authorList>
            <person name="Kyndt J.A."/>
            <person name="Meyer T.E."/>
        </authorList>
    </citation>
    <scope>NUCLEOTIDE SEQUENCE [LARGE SCALE GENOMIC DNA]</scope>
    <source>
        <strain evidence="2 3">DSM 11169</strain>
    </source>
</reference>
<feature type="transmembrane region" description="Helical" evidence="1">
    <location>
        <begin position="7"/>
        <end position="24"/>
    </location>
</feature>
<dbReference type="Proteomes" id="UP000471031">
    <property type="component" value="Unassembled WGS sequence"/>
</dbReference>
<comment type="caution">
    <text evidence="2">The sequence shown here is derived from an EMBL/GenBank/DDBJ whole genome shotgun (WGS) entry which is preliminary data.</text>
</comment>
<keyword evidence="3" id="KW-1185">Reference proteome</keyword>
<dbReference type="EMBL" id="WXEX01000011">
    <property type="protein sequence ID" value="MZP43959.1"/>
    <property type="molecule type" value="Genomic_DNA"/>
</dbReference>
<name>A0A845LH99_HELGE</name>
<evidence type="ECO:0000313" key="2">
    <source>
        <dbReference type="EMBL" id="MZP43959.1"/>
    </source>
</evidence>
<organism evidence="2 3">
    <name type="scientific">Heliomicrobium gestii</name>
    <name type="common">Heliobacterium gestii</name>
    <dbReference type="NCBI Taxonomy" id="2699"/>
    <lineage>
        <taxon>Bacteria</taxon>
        <taxon>Bacillati</taxon>
        <taxon>Bacillota</taxon>
        <taxon>Clostridia</taxon>
        <taxon>Eubacteriales</taxon>
        <taxon>Heliobacteriaceae</taxon>
        <taxon>Heliomicrobium</taxon>
    </lineage>
</organism>
<feature type="transmembrane region" description="Helical" evidence="1">
    <location>
        <begin position="36"/>
        <end position="55"/>
    </location>
</feature>
<evidence type="ECO:0000313" key="3">
    <source>
        <dbReference type="Proteomes" id="UP000471031"/>
    </source>
</evidence>
<evidence type="ECO:0000256" key="1">
    <source>
        <dbReference type="SAM" id="Phobius"/>
    </source>
</evidence>
<dbReference type="RefSeq" id="WP_161262524.1">
    <property type="nucleotide sequence ID" value="NZ_JAFBDC010000010.1"/>
</dbReference>
<dbReference type="AlphaFoldDB" id="A0A845LH99"/>